<dbReference type="AlphaFoldDB" id="A0A927MYN3"/>
<evidence type="ECO:0000256" key="5">
    <source>
        <dbReference type="ARBA" id="ARBA00022989"/>
    </source>
</evidence>
<dbReference type="RefSeq" id="WP_192751131.1">
    <property type="nucleotide sequence ID" value="NZ_BAABJL010000175.1"/>
</dbReference>
<reference evidence="9" key="1">
    <citation type="submission" date="2020-10" db="EMBL/GenBank/DDBJ databases">
        <title>Sequencing the genomes of 1000 actinobacteria strains.</title>
        <authorList>
            <person name="Klenk H.-P."/>
        </authorList>
    </citation>
    <scope>NUCLEOTIDE SEQUENCE</scope>
    <source>
        <strain evidence="9">DSM 45354</strain>
    </source>
</reference>
<feature type="transmembrane region" description="Helical" evidence="7">
    <location>
        <begin position="146"/>
        <end position="173"/>
    </location>
</feature>
<keyword evidence="10" id="KW-1185">Reference proteome</keyword>
<dbReference type="PANTHER" id="PTHR43005:SF1">
    <property type="entry name" value="SPERMIDINE_PUTRESCINE TRANSPORT SYSTEM PERMEASE PROTEIN"/>
    <property type="match status" value="1"/>
</dbReference>
<feature type="transmembrane region" description="Helical" evidence="7">
    <location>
        <begin position="194"/>
        <end position="216"/>
    </location>
</feature>
<dbReference type="InterPro" id="IPR035906">
    <property type="entry name" value="MetI-like_sf"/>
</dbReference>
<proteinExistence type="inferred from homology"/>
<dbReference type="EMBL" id="JADBEM010000001">
    <property type="protein sequence ID" value="MBE1607138.1"/>
    <property type="molecule type" value="Genomic_DNA"/>
</dbReference>
<keyword evidence="5 7" id="KW-1133">Transmembrane helix</keyword>
<evidence type="ECO:0000259" key="8">
    <source>
        <dbReference type="PROSITE" id="PS50928"/>
    </source>
</evidence>
<comment type="caution">
    <text evidence="9">The sequence shown here is derived from an EMBL/GenBank/DDBJ whole genome shotgun (WGS) entry which is preliminary data.</text>
</comment>
<dbReference type="GO" id="GO:0055085">
    <property type="term" value="P:transmembrane transport"/>
    <property type="evidence" value="ECO:0007669"/>
    <property type="project" value="InterPro"/>
</dbReference>
<feature type="domain" description="ABC transmembrane type-1" evidence="8">
    <location>
        <begin position="68"/>
        <end position="277"/>
    </location>
</feature>
<dbReference type="PROSITE" id="PS50928">
    <property type="entry name" value="ABC_TM1"/>
    <property type="match status" value="1"/>
</dbReference>
<protein>
    <submittedName>
        <fullName evidence="9">Multiple sugar transport system permease protein</fullName>
    </submittedName>
</protein>
<dbReference type="Gene3D" id="1.10.3720.10">
    <property type="entry name" value="MetI-like"/>
    <property type="match status" value="1"/>
</dbReference>
<evidence type="ECO:0000256" key="6">
    <source>
        <dbReference type="ARBA" id="ARBA00023136"/>
    </source>
</evidence>
<evidence type="ECO:0000313" key="10">
    <source>
        <dbReference type="Proteomes" id="UP000638648"/>
    </source>
</evidence>
<dbReference type="InterPro" id="IPR000515">
    <property type="entry name" value="MetI-like"/>
</dbReference>
<dbReference type="CDD" id="cd06261">
    <property type="entry name" value="TM_PBP2"/>
    <property type="match status" value="1"/>
</dbReference>
<feature type="transmembrane region" description="Helical" evidence="7">
    <location>
        <begin position="64"/>
        <end position="92"/>
    </location>
</feature>
<dbReference type="PANTHER" id="PTHR43005">
    <property type="entry name" value="BLR7065 PROTEIN"/>
    <property type="match status" value="1"/>
</dbReference>
<keyword evidence="9" id="KW-0762">Sugar transport</keyword>
<evidence type="ECO:0000256" key="7">
    <source>
        <dbReference type="RuleBase" id="RU363032"/>
    </source>
</evidence>
<keyword evidence="4 7" id="KW-0812">Transmembrane</keyword>
<evidence type="ECO:0000313" key="9">
    <source>
        <dbReference type="EMBL" id="MBE1607138.1"/>
    </source>
</evidence>
<dbReference type="GO" id="GO:0005886">
    <property type="term" value="C:plasma membrane"/>
    <property type="evidence" value="ECO:0007669"/>
    <property type="project" value="UniProtKB-SubCell"/>
</dbReference>
<feature type="transmembrane region" description="Helical" evidence="7">
    <location>
        <begin position="104"/>
        <end position="126"/>
    </location>
</feature>
<comment type="similarity">
    <text evidence="7">Belongs to the binding-protein-dependent transport system permease family.</text>
</comment>
<dbReference type="Proteomes" id="UP000638648">
    <property type="component" value="Unassembled WGS sequence"/>
</dbReference>
<keyword evidence="2 7" id="KW-0813">Transport</keyword>
<evidence type="ECO:0000256" key="1">
    <source>
        <dbReference type="ARBA" id="ARBA00004651"/>
    </source>
</evidence>
<sequence>MMRRDVKVARWVLSAPLLAFLAVAVAYPLLYGIRTALQHRTLLDPVATWAGLDNLSHVVRDAGFWHAVLFTLQFTVIVTLVELVLGFALALLMEKAFPGRRGLLSVLILPVMIAPALMGVMFRLLLNQDIGFVPALLHKVGLDITLFSNGAVVPLLTVLDIAQWTPFTFLLFYSGLQTVPRELYEAATVDGASYLRTVQSIVVPLMLPIVFITGFLRAIDGYRTFDVIYVLTGGGPADKTTTLSIYIYKAFATGNFGTASAAALLAALIVLPLVPFVVKRIVTTEPGA</sequence>
<comment type="subcellular location">
    <subcellularLocation>
        <location evidence="1 7">Cell membrane</location>
        <topology evidence="1 7">Multi-pass membrane protein</topology>
    </subcellularLocation>
</comment>
<keyword evidence="3" id="KW-1003">Cell membrane</keyword>
<name>A0A927MYN3_9ACTN</name>
<organism evidence="9 10">
    <name type="scientific">Actinopolymorpha pittospori</name>
    <dbReference type="NCBI Taxonomy" id="648752"/>
    <lineage>
        <taxon>Bacteria</taxon>
        <taxon>Bacillati</taxon>
        <taxon>Actinomycetota</taxon>
        <taxon>Actinomycetes</taxon>
        <taxon>Propionibacteriales</taxon>
        <taxon>Actinopolymorphaceae</taxon>
        <taxon>Actinopolymorpha</taxon>
    </lineage>
</organism>
<evidence type="ECO:0000256" key="3">
    <source>
        <dbReference type="ARBA" id="ARBA00022475"/>
    </source>
</evidence>
<evidence type="ECO:0000256" key="4">
    <source>
        <dbReference type="ARBA" id="ARBA00022692"/>
    </source>
</evidence>
<evidence type="ECO:0000256" key="2">
    <source>
        <dbReference type="ARBA" id="ARBA00022448"/>
    </source>
</evidence>
<keyword evidence="6 7" id="KW-0472">Membrane</keyword>
<dbReference type="Pfam" id="PF00528">
    <property type="entry name" value="BPD_transp_1"/>
    <property type="match status" value="1"/>
</dbReference>
<dbReference type="SUPFAM" id="SSF161098">
    <property type="entry name" value="MetI-like"/>
    <property type="match status" value="1"/>
</dbReference>
<gene>
    <name evidence="9" type="ORF">HEB94_003986</name>
</gene>
<accession>A0A927MYN3</accession>
<feature type="transmembrane region" description="Helical" evidence="7">
    <location>
        <begin position="256"/>
        <end position="278"/>
    </location>
</feature>